<feature type="domain" description="VWFD" evidence="6">
    <location>
        <begin position="59"/>
        <end position="259"/>
    </location>
</feature>
<dbReference type="InterPro" id="IPR000152">
    <property type="entry name" value="EGF-type_Asp/Asn_hydroxyl_site"/>
</dbReference>
<dbReference type="NCBIfam" id="NF040941">
    <property type="entry name" value="GGGWT_bact"/>
    <property type="match status" value="1"/>
</dbReference>
<dbReference type="GO" id="GO:0005509">
    <property type="term" value="F:calcium ion binding"/>
    <property type="evidence" value="ECO:0007669"/>
    <property type="project" value="InterPro"/>
</dbReference>
<evidence type="ECO:0000313" key="10">
    <source>
        <dbReference type="WBParaSite" id="EVEC_0000051101-mRNA-1"/>
    </source>
</evidence>
<dbReference type="OrthoDB" id="5850393at2759"/>
<dbReference type="SMART" id="SM00179">
    <property type="entry name" value="EGF_CA"/>
    <property type="match status" value="2"/>
</dbReference>
<dbReference type="AlphaFoldDB" id="A0A0N4UTD2"/>
<dbReference type="CDD" id="cd00054">
    <property type="entry name" value="EGF_CA"/>
    <property type="match status" value="1"/>
</dbReference>
<proteinExistence type="inferred from homology"/>
<dbReference type="InterPro" id="IPR036056">
    <property type="entry name" value="Fibrinogen-like_C"/>
</dbReference>
<sequence length="830" mass="94031">CECQQDYTGQNCEKQVTCKPDSCGPNSKCYVQNHQINCVCKQGYTGDPFHKKGCSLKTVRACMDGDPHYHTFDKQSYEYMGTCPYYFVKPCNETSVYPYEYFEVKARNARIYAGSKVTAVREVEVMMRSKKIYVDQHLKVRVDGVSTNLPYYYPNEKNATLIVKRVNSRITIDNTEHVVVTFYWNTLCVSVPENDAFLGFDKLCGLGGNLDHNCANDFVRGDGGMYNVTGCFHRWRLFTEQFGDSWITTDFTNGDKSCITGEEITNGSIPCRLEDVKDKCADIIRSKYGEGPFAACKDLGESTIDDAYNDCVSDVCYNSTLRCDVFASFARLCQLELPNTPLSWRMEEDCPEIHCPQHAEYKSCATGCPLTCSNSHYSPVCSEPCMEGCECDFGYYLDDTNPDELKCVPLDECGCKDDDGNYHSASDQWLTDGCTKINYCINGTYSWEDRPCGANANCVLDEYYNYQCACKTGYDGDGYSCSDVNECEDQRLCNQNIRHGICKNTPGSYQCECHPYYNDGSNCDQFLPLRHCADLMVYHGISEDGVYIIRPAYNILNSPMYGPVSVYCDMTNLGGGWTVMSASNGSLFVNKTYSEYIEGFGMPDSQEIWLGLEFIYKMTNEMNTSLPKKVLLLLKVFNYATGTVYSFFSLRVDLHRCAGKRRPEKVRKPEISTNCTYQKFKLLPGEAGYAVDIPYGCEGSEQTYYDGWARWDGDIGPRFVAYDTDKYNCSQYFQNTGWWYDEDSQCGYANLNGVRYQCDNSPSPADLAHYLEWNGNPVNFARLYLRPEDFPNYELPEPEEPTLEPSTVLVTDEQFTTIPQIIILPTSGAA</sequence>
<dbReference type="PANTHER" id="PTHR46160:SF9">
    <property type="entry name" value="PROTEIN PRY2-RELATED"/>
    <property type="match status" value="1"/>
</dbReference>
<dbReference type="PROSITE" id="PS51406">
    <property type="entry name" value="FIBRINOGEN_C_2"/>
    <property type="match status" value="1"/>
</dbReference>
<dbReference type="CDD" id="cd19941">
    <property type="entry name" value="TIL"/>
    <property type="match status" value="1"/>
</dbReference>
<dbReference type="InterPro" id="IPR036084">
    <property type="entry name" value="Ser_inhib-like_sf"/>
</dbReference>
<dbReference type="WBParaSite" id="EVEC_0000051101-mRNA-1">
    <property type="protein sequence ID" value="EVEC_0000051101-mRNA-1"/>
    <property type="gene ID" value="EVEC_0000051101"/>
</dbReference>
<comment type="caution">
    <text evidence="4">Lacks conserved residue(s) required for the propagation of feature annotation.</text>
</comment>
<dbReference type="SMART" id="SM00181">
    <property type="entry name" value="EGF"/>
    <property type="match status" value="3"/>
</dbReference>
<reference evidence="8 9" key="2">
    <citation type="submission" date="2018-10" db="EMBL/GenBank/DDBJ databases">
        <authorList>
            <consortium name="Pathogen Informatics"/>
        </authorList>
    </citation>
    <scope>NUCLEOTIDE SEQUENCE [LARGE SCALE GENOMIC DNA]</scope>
</reference>
<dbReference type="InterPro" id="IPR002181">
    <property type="entry name" value="Fibrinogen_a/b/g_C_dom"/>
</dbReference>
<dbReference type="InterPro" id="IPR000742">
    <property type="entry name" value="EGF"/>
</dbReference>
<keyword evidence="4" id="KW-0245">EGF-like domain</keyword>
<dbReference type="InterPro" id="IPR001881">
    <property type="entry name" value="EGF-like_Ca-bd_dom"/>
</dbReference>
<dbReference type="InterPro" id="IPR052749">
    <property type="entry name" value="Alpha-tectorin"/>
</dbReference>
<dbReference type="PROSITE" id="PS50026">
    <property type="entry name" value="EGF_3"/>
    <property type="match status" value="3"/>
</dbReference>
<gene>
    <name evidence="8" type="ORF">EVEC_LOCUS347</name>
</gene>
<keyword evidence="2" id="KW-0722">Serine protease inhibitor</keyword>
<evidence type="ECO:0000256" key="2">
    <source>
        <dbReference type="ARBA" id="ARBA00022900"/>
    </source>
</evidence>
<dbReference type="Gene3D" id="2.10.25.10">
    <property type="entry name" value="Laminin"/>
    <property type="match status" value="4"/>
</dbReference>
<dbReference type="PROSITE" id="PS51233">
    <property type="entry name" value="VWFD"/>
    <property type="match status" value="1"/>
</dbReference>
<organism evidence="10">
    <name type="scientific">Enterobius vermicularis</name>
    <name type="common">Human pinworm</name>
    <dbReference type="NCBI Taxonomy" id="51028"/>
    <lineage>
        <taxon>Eukaryota</taxon>
        <taxon>Metazoa</taxon>
        <taxon>Ecdysozoa</taxon>
        <taxon>Nematoda</taxon>
        <taxon>Chromadorea</taxon>
        <taxon>Rhabditida</taxon>
        <taxon>Spirurina</taxon>
        <taxon>Oxyuridomorpha</taxon>
        <taxon>Oxyuroidea</taxon>
        <taxon>Oxyuridae</taxon>
        <taxon>Enterobius</taxon>
    </lineage>
</organism>
<dbReference type="SMART" id="SM00186">
    <property type="entry name" value="FBG"/>
    <property type="match status" value="1"/>
</dbReference>
<feature type="domain" description="EGF-like" evidence="5">
    <location>
        <begin position="483"/>
        <end position="524"/>
    </location>
</feature>
<dbReference type="SUPFAM" id="SSF57567">
    <property type="entry name" value="Serine protease inhibitors"/>
    <property type="match status" value="1"/>
</dbReference>
<dbReference type="PROSITE" id="PS00010">
    <property type="entry name" value="ASX_HYDROXYL"/>
    <property type="match status" value="1"/>
</dbReference>
<dbReference type="Gene3D" id="3.90.215.10">
    <property type="entry name" value="Gamma Fibrinogen, chain A, domain 1"/>
    <property type="match status" value="1"/>
</dbReference>
<evidence type="ECO:0000256" key="4">
    <source>
        <dbReference type="PROSITE-ProRule" id="PRU00076"/>
    </source>
</evidence>
<dbReference type="InterPro" id="IPR002919">
    <property type="entry name" value="TIL_dom"/>
</dbReference>
<dbReference type="STRING" id="51028.A0A0N4UTD2"/>
<feature type="domain" description="Fibrinogen C-terminal" evidence="7">
    <location>
        <begin position="523"/>
        <end position="757"/>
    </location>
</feature>
<dbReference type="InterPro" id="IPR014716">
    <property type="entry name" value="Fibrinogen_a/b/g_C_1"/>
</dbReference>
<dbReference type="SMART" id="SM00216">
    <property type="entry name" value="VWD"/>
    <property type="match status" value="1"/>
</dbReference>
<evidence type="ECO:0000259" key="6">
    <source>
        <dbReference type="PROSITE" id="PS51233"/>
    </source>
</evidence>
<dbReference type="Proteomes" id="UP000274131">
    <property type="component" value="Unassembled WGS sequence"/>
</dbReference>
<dbReference type="PANTHER" id="PTHR46160">
    <property type="entry name" value="ALPHA-TECTORIN-RELATED"/>
    <property type="match status" value="1"/>
</dbReference>
<dbReference type="PROSITE" id="PS01186">
    <property type="entry name" value="EGF_2"/>
    <property type="match status" value="1"/>
</dbReference>
<dbReference type="Pfam" id="PF01826">
    <property type="entry name" value="TIL"/>
    <property type="match status" value="1"/>
</dbReference>
<feature type="disulfide bond" evidence="4">
    <location>
        <begin position="3"/>
        <end position="12"/>
    </location>
</feature>
<evidence type="ECO:0000256" key="1">
    <source>
        <dbReference type="ARBA" id="ARBA00007611"/>
    </source>
</evidence>
<protein>
    <submittedName>
        <fullName evidence="10">EGF-like domain-containing protein</fullName>
    </submittedName>
</protein>
<keyword evidence="3 4" id="KW-1015">Disulfide bond</keyword>
<keyword evidence="2" id="KW-0646">Protease inhibitor</keyword>
<evidence type="ECO:0000256" key="3">
    <source>
        <dbReference type="ARBA" id="ARBA00023157"/>
    </source>
</evidence>
<name>A0A0N4UTD2_ENTVE</name>
<keyword evidence="9" id="KW-1185">Reference proteome</keyword>
<dbReference type="InterPro" id="IPR001846">
    <property type="entry name" value="VWF_type-D"/>
</dbReference>
<feature type="domain" description="EGF-like" evidence="5">
    <location>
        <begin position="1"/>
        <end position="13"/>
    </location>
</feature>
<evidence type="ECO:0000313" key="9">
    <source>
        <dbReference type="Proteomes" id="UP000274131"/>
    </source>
</evidence>
<evidence type="ECO:0000313" key="8">
    <source>
        <dbReference type="EMBL" id="VDD85204.1"/>
    </source>
</evidence>
<reference evidence="10" key="1">
    <citation type="submission" date="2017-02" db="UniProtKB">
        <authorList>
            <consortium name="WormBaseParasite"/>
        </authorList>
    </citation>
    <scope>IDENTIFICATION</scope>
</reference>
<dbReference type="SUPFAM" id="SSF56496">
    <property type="entry name" value="Fibrinogen C-terminal domain-like"/>
    <property type="match status" value="1"/>
</dbReference>
<dbReference type="PROSITE" id="PS00022">
    <property type="entry name" value="EGF_1"/>
    <property type="match status" value="1"/>
</dbReference>
<feature type="domain" description="EGF-like" evidence="5">
    <location>
        <begin position="436"/>
        <end position="482"/>
    </location>
</feature>
<dbReference type="Pfam" id="PF00094">
    <property type="entry name" value="VWD"/>
    <property type="match status" value="1"/>
</dbReference>
<dbReference type="FunFam" id="2.10.25.10:FF:000055">
    <property type="entry name" value="alpha-tectorin isoform X1"/>
    <property type="match status" value="1"/>
</dbReference>
<dbReference type="GO" id="GO:0004867">
    <property type="term" value="F:serine-type endopeptidase inhibitor activity"/>
    <property type="evidence" value="ECO:0007669"/>
    <property type="project" value="UniProtKB-KW"/>
</dbReference>
<dbReference type="EMBL" id="UXUI01000355">
    <property type="protein sequence ID" value="VDD85204.1"/>
    <property type="molecule type" value="Genomic_DNA"/>
</dbReference>
<evidence type="ECO:0000259" key="7">
    <source>
        <dbReference type="PROSITE" id="PS51406"/>
    </source>
</evidence>
<comment type="similarity">
    <text evidence="1">Belongs to the serine protease inhibitor-like (TIL domain-containing) family.</text>
</comment>
<accession>A0A0N4UTD2</accession>
<dbReference type="SUPFAM" id="SSF57196">
    <property type="entry name" value="EGF/Laminin"/>
    <property type="match status" value="1"/>
</dbReference>
<dbReference type="Pfam" id="PF00147">
    <property type="entry name" value="Fibrinogen_C"/>
    <property type="match status" value="1"/>
</dbReference>
<evidence type="ECO:0000259" key="5">
    <source>
        <dbReference type="PROSITE" id="PS50026"/>
    </source>
</evidence>